<dbReference type="InterPro" id="IPR036318">
    <property type="entry name" value="FAD-bd_PCMH-like_sf"/>
</dbReference>
<gene>
    <name evidence="19 21" type="primary">murB</name>
    <name evidence="21" type="ORF">EPJ79_01820</name>
</gene>
<keyword evidence="9 19" id="KW-0285">Flavoprotein</keyword>
<dbReference type="GO" id="GO:0051301">
    <property type="term" value="P:cell division"/>
    <property type="evidence" value="ECO:0007669"/>
    <property type="project" value="UniProtKB-KW"/>
</dbReference>
<evidence type="ECO:0000256" key="2">
    <source>
        <dbReference type="ARBA" id="ARBA00003921"/>
    </source>
</evidence>
<dbReference type="AlphaFoldDB" id="A0A5C8D4H3"/>
<dbReference type="GO" id="GO:0071555">
    <property type="term" value="P:cell wall organization"/>
    <property type="evidence" value="ECO:0007669"/>
    <property type="project" value="UniProtKB-KW"/>
</dbReference>
<evidence type="ECO:0000256" key="5">
    <source>
        <dbReference type="ARBA" id="ARBA00012518"/>
    </source>
</evidence>
<dbReference type="PANTHER" id="PTHR21071:SF4">
    <property type="entry name" value="UDP-N-ACETYLENOLPYRUVOYLGLUCOSAMINE REDUCTASE"/>
    <property type="match status" value="1"/>
</dbReference>
<comment type="pathway">
    <text evidence="4 19">Cell wall biogenesis; peptidoglycan biosynthesis.</text>
</comment>
<organism evidence="21 22">
    <name type="scientific">Brachyspira aalborgi</name>
    <dbReference type="NCBI Taxonomy" id="29522"/>
    <lineage>
        <taxon>Bacteria</taxon>
        <taxon>Pseudomonadati</taxon>
        <taxon>Spirochaetota</taxon>
        <taxon>Spirochaetia</taxon>
        <taxon>Brachyspirales</taxon>
        <taxon>Brachyspiraceae</taxon>
        <taxon>Brachyspira</taxon>
    </lineage>
</organism>
<evidence type="ECO:0000313" key="22">
    <source>
        <dbReference type="Proteomes" id="UP000324638"/>
    </source>
</evidence>
<dbReference type="EMBL" id="SAXU01000001">
    <property type="protein sequence ID" value="TXJ19923.1"/>
    <property type="molecule type" value="Genomic_DNA"/>
</dbReference>
<evidence type="ECO:0000256" key="16">
    <source>
        <dbReference type="ARBA" id="ARBA00023316"/>
    </source>
</evidence>
<dbReference type="InterPro" id="IPR016166">
    <property type="entry name" value="FAD-bd_PCMH"/>
</dbReference>
<dbReference type="SUPFAM" id="SSF56176">
    <property type="entry name" value="FAD-binding/transporter-associated domain-like"/>
    <property type="match status" value="1"/>
</dbReference>
<dbReference type="NCBIfam" id="TIGR00179">
    <property type="entry name" value="murB"/>
    <property type="match status" value="1"/>
</dbReference>
<evidence type="ECO:0000256" key="3">
    <source>
        <dbReference type="ARBA" id="ARBA00004496"/>
    </source>
</evidence>
<dbReference type="InterPro" id="IPR016169">
    <property type="entry name" value="FAD-bd_PCMH_sub2"/>
</dbReference>
<evidence type="ECO:0000313" key="21">
    <source>
        <dbReference type="EMBL" id="TXJ19923.1"/>
    </source>
</evidence>
<dbReference type="Gene3D" id="3.90.78.10">
    <property type="entry name" value="UDP-N-acetylenolpyruvoylglucosamine reductase, C-terminal domain"/>
    <property type="match status" value="1"/>
</dbReference>
<evidence type="ECO:0000256" key="8">
    <source>
        <dbReference type="ARBA" id="ARBA00022618"/>
    </source>
</evidence>
<keyword evidence="13 19" id="KW-0573">Peptidoglycan synthesis</keyword>
<proteinExistence type="inferred from homology"/>
<evidence type="ECO:0000256" key="19">
    <source>
        <dbReference type="HAMAP-Rule" id="MF_00037"/>
    </source>
</evidence>
<dbReference type="InterPro" id="IPR016167">
    <property type="entry name" value="FAD-bd_PCMH_sub1"/>
</dbReference>
<evidence type="ECO:0000256" key="13">
    <source>
        <dbReference type="ARBA" id="ARBA00022984"/>
    </source>
</evidence>
<dbReference type="EC" id="1.3.1.98" evidence="5 19"/>
<evidence type="ECO:0000256" key="9">
    <source>
        <dbReference type="ARBA" id="ARBA00022630"/>
    </source>
</evidence>
<evidence type="ECO:0000256" key="11">
    <source>
        <dbReference type="ARBA" id="ARBA00022857"/>
    </source>
</evidence>
<dbReference type="UniPathway" id="UPA00219"/>
<reference evidence="21 22" key="1">
    <citation type="journal article" date="1992" name="Lakartidningen">
        <title>[Penicillin V and not amoxicillin is the first choice preparation in acute otitis].</title>
        <authorList>
            <person name="Kamme C."/>
            <person name="Lundgren K."/>
            <person name="Prellner K."/>
        </authorList>
    </citation>
    <scope>NUCLEOTIDE SEQUENCE [LARGE SCALE GENOMIC DNA]</scope>
    <source>
        <strain evidence="21 22">513A</strain>
    </source>
</reference>
<dbReference type="GO" id="GO:0009252">
    <property type="term" value="P:peptidoglycan biosynthetic process"/>
    <property type="evidence" value="ECO:0007669"/>
    <property type="project" value="UniProtKB-UniRule"/>
</dbReference>
<evidence type="ECO:0000256" key="4">
    <source>
        <dbReference type="ARBA" id="ARBA00004752"/>
    </source>
</evidence>
<keyword evidence="12 19" id="KW-0133">Cell shape</keyword>
<dbReference type="Pfam" id="PF02873">
    <property type="entry name" value="MurB_C"/>
    <property type="match status" value="1"/>
</dbReference>
<comment type="similarity">
    <text evidence="19">Belongs to the MurB family.</text>
</comment>
<dbReference type="Proteomes" id="UP000324638">
    <property type="component" value="Unassembled WGS sequence"/>
</dbReference>
<keyword evidence="8 19" id="KW-0132">Cell division</keyword>
<evidence type="ECO:0000256" key="18">
    <source>
        <dbReference type="ARBA" id="ARBA00048914"/>
    </source>
</evidence>
<dbReference type="InterPro" id="IPR011601">
    <property type="entry name" value="MurB_C"/>
</dbReference>
<evidence type="ECO:0000256" key="6">
    <source>
        <dbReference type="ARBA" id="ARBA00015188"/>
    </source>
</evidence>
<evidence type="ECO:0000256" key="14">
    <source>
        <dbReference type="ARBA" id="ARBA00023002"/>
    </source>
</evidence>
<keyword evidence="7 19" id="KW-0963">Cytoplasm</keyword>
<accession>A0A5C8D4H3</accession>
<evidence type="ECO:0000256" key="10">
    <source>
        <dbReference type="ARBA" id="ARBA00022827"/>
    </source>
</evidence>
<comment type="subcellular location">
    <subcellularLocation>
        <location evidence="3 19">Cytoplasm</location>
    </subcellularLocation>
</comment>
<protein>
    <recommendedName>
        <fullName evidence="6 19">UDP-N-acetylenolpyruvoylglucosamine reductase</fullName>
        <ecNumber evidence="5 19">1.3.1.98</ecNumber>
    </recommendedName>
    <alternativeName>
        <fullName evidence="17 19">UDP-N-acetylmuramate dehydrogenase</fullName>
    </alternativeName>
</protein>
<dbReference type="InterPro" id="IPR003170">
    <property type="entry name" value="MurB"/>
</dbReference>
<dbReference type="RefSeq" id="WP_147738226.1">
    <property type="nucleotide sequence ID" value="NZ_SAXU01000001.1"/>
</dbReference>
<sequence>MNKSLNSVLHKKNISLKKYNNFKIEAKALNFYIPENINGFISLLKYLNDIKKKYIILGGGSNILFVDEIVEIPIIYTGFFSRIEIYSDGILGYSGAKIIDLIKCAYKNSLSGLEFLFGLPGTVGGAAYMNARCYEHSISEFIETVGIIDDNFEYNHIGIEDCDYHYKKSVFQNKNYIIIDVKFKLNKKEKKLIKPEMNKYLNDRKKKNQFKYPSAGSVFLNDYKTNMIAGKIIDSINMRGVKLGGAMVSPYHANFIVNYKNATGRDIFLLMKKVKEEVYNQKGILLKPEVKIISNDNEKL</sequence>
<dbReference type="Gene3D" id="3.30.465.10">
    <property type="match status" value="1"/>
</dbReference>
<feature type="domain" description="FAD-binding PCMH-type" evidence="20">
    <location>
        <begin position="24"/>
        <end position="188"/>
    </location>
</feature>
<dbReference type="GO" id="GO:0008360">
    <property type="term" value="P:regulation of cell shape"/>
    <property type="evidence" value="ECO:0007669"/>
    <property type="project" value="UniProtKB-KW"/>
</dbReference>
<dbReference type="GO" id="GO:0008762">
    <property type="term" value="F:UDP-N-acetylmuramate dehydrogenase activity"/>
    <property type="evidence" value="ECO:0007669"/>
    <property type="project" value="UniProtKB-UniRule"/>
</dbReference>
<dbReference type="PROSITE" id="PS51387">
    <property type="entry name" value="FAD_PCMH"/>
    <property type="match status" value="1"/>
</dbReference>
<keyword evidence="15 19" id="KW-0131">Cell cycle</keyword>
<comment type="caution">
    <text evidence="21">The sequence shown here is derived from an EMBL/GenBank/DDBJ whole genome shotgun (WGS) entry which is preliminary data.</text>
</comment>
<evidence type="ECO:0000256" key="15">
    <source>
        <dbReference type="ARBA" id="ARBA00023306"/>
    </source>
</evidence>
<dbReference type="SUPFAM" id="SSF56194">
    <property type="entry name" value="Uridine diphospho-N-Acetylenolpyruvylglucosamine reductase, MurB, C-terminal domain"/>
    <property type="match status" value="1"/>
</dbReference>
<comment type="catalytic activity">
    <reaction evidence="18 19">
        <text>UDP-N-acetyl-alpha-D-muramate + NADP(+) = UDP-N-acetyl-3-O-(1-carboxyvinyl)-alpha-D-glucosamine + NADPH + H(+)</text>
        <dbReference type="Rhea" id="RHEA:12248"/>
        <dbReference type="ChEBI" id="CHEBI:15378"/>
        <dbReference type="ChEBI" id="CHEBI:57783"/>
        <dbReference type="ChEBI" id="CHEBI:58349"/>
        <dbReference type="ChEBI" id="CHEBI:68483"/>
        <dbReference type="ChEBI" id="CHEBI:70757"/>
        <dbReference type="EC" id="1.3.1.98"/>
    </reaction>
</comment>
<evidence type="ECO:0000256" key="7">
    <source>
        <dbReference type="ARBA" id="ARBA00022490"/>
    </source>
</evidence>
<dbReference type="GO" id="GO:0071949">
    <property type="term" value="F:FAD binding"/>
    <property type="evidence" value="ECO:0007669"/>
    <property type="project" value="InterPro"/>
</dbReference>
<feature type="active site" description="Proton donor" evidence="19">
    <location>
        <position position="217"/>
    </location>
</feature>
<dbReference type="GO" id="GO:0005829">
    <property type="term" value="C:cytosol"/>
    <property type="evidence" value="ECO:0007669"/>
    <property type="project" value="TreeGrafter"/>
</dbReference>
<dbReference type="PANTHER" id="PTHR21071">
    <property type="entry name" value="UDP-N-ACETYLENOLPYRUVOYLGLUCOSAMINE REDUCTASE"/>
    <property type="match status" value="1"/>
</dbReference>
<keyword evidence="11 19" id="KW-0521">NADP</keyword>
<comment type="function">
    <text evidence="2 19">Cell wall formation.</text>
</comment>
<name>A0A5C8D4H3_9SPIR</name>
<dbReference type="HAMAP" id="MF_00037">
    <property type="entry name" value="MurB"/>
    <property type="match status" value="1"/>
</dbReference>
<evidence type="ECO:0000256" key="12">
    <source>
        <dbReference type="ARBA" id="ARBA00022960"/>
    </source>
</evidence>
<feature type="active site" evidence="19">
    <location>
        <position position="289"/>
    </location>
</feature>
<comment type="cofactor">
    <cofactor evidence="1 19">
        <name>FAD</name>
        <dbReference type="ChEBI" id="CHEBI:57692"/>
    </cofactor>
</comment>
<dbReference type="InterPro" id="IPR036635">
    <property type="entry name" value="MurB_C_sf"/>
</dbReference>
<keyword evidence="14 19" id="KW-0560">Oxidoreductase</keyword>
<comment type="caution">
    <text evidence="19">Lacks conserved residue(s) required for the propagation of feature annotation.</text>
</comment>
<keyword evidence="16 19" id="KW-0961">Cell wall biogenesis/degradation</keyword>
<keyword evidence="10 19" id="KW-0274">FAD</keyword>
<evidence type="ECO:0000256" key="17">
    <source>
        <dbReference type="ARBA" id="ARBA00031026"/>
    </source>
</evidence>
<evidence type="ECO:0000256" key="1">
    <source>
        <dbReference type="ARBA" id="ARBA00001974"/>
    </source>
</evidence>
<dbReference type="Gene3D" id="3.30.43.10">
    <property type="entry name" value="Uridine Diphospho-n-acetylenolpyruvylglucosamine Reductase, domain 2"/>
    <property type="match status" value="1"/>
</dbReference>
<evidence type="ECO:0000259" key="20">
    <source>
        <dbReference type="PROSITE" id="PS51387"/>
    </source>
</evidence>